<keyword evidence="2" id="KW-1185">Reference proteome</keyword>
<sequence length="64" mass="7640">ADARCKRGRKMARRVVHWNRRTGTCARVFCWRGLRQMRTSVLRNCCFNPTFNLLKRDLMYTCGT</sequence>
<feature type="non-terminal residue" evidence="1">
    <location>
        <position position="64"/>
    </location>
</feature>
<reference evidence="1 2" key="1">
    <citation type="submission" date="2014-04" db="EMBL/GenBank/DDBJ databases">
        <title>Genome evolution of avian class.</title>
        <authorList>
            <person name="Zhang G."/>
            <person name="Li C."/>
        </authorList>
    </citation>
    <scope>NUCLEOTIDE SEQUENCE [LARGE SCALE GENOMIC DNA]</scope>
    <source>
        <strain evidence="1">BGI_N333</strain>
    </source>
</reference>
<evidence type="ECO:0000313" key="1">
    <source>
        <dbReference type="EMBL" id="KFQ46206.1"/>
    </source>
</evidence>
<dbReference type="EMBL" id="KK933681">
    <property type="protein sequence ID" value="KFQ46206.1"/>
    <property type="molecule type" value="Genomic_DNA"/>
</dbReference>
<evidence type="ECO:0000313" key="2">
    <source>
        <dbReference type="Proteomes" id="UP000053840"/>
    </source>
</evidence>
<feature type="non-terminal residue" evidence="1">
    <location>
        <position position="1"/>
    </location>
</feature>
<organism evidence="1 2">
    <name type="scientific">Nestor notabilis</name>
    <name type="common">Kea</name>
    <dbReference type="NCBI Taxonomy" id="176057"/>
    <lineage>
        <taxon>Eukaryota</taxon>
        <taxon>Metazoa</taxon>
        <taxon>Chordata</taxon>
        <taxon>Craniata</taxon>
        <taxon>Vertebrata</taxon>
        <taxon>Euteleostomi</taxon>
        <taxon>Archelosauria</taxon>
        <taxon>Archosauria</taxon>
        <taxon>Dinosauria</taxon>
        <taxon>Saurischia</taxon>
        <taxon>Theropoda</taxon>
        <taxon>Coelurosauria</taxon>
        <taxon>Aves</taxon>
        <taxon>Neognathae</taxon>
        <taxon>Neoaves</taxon>
        <taxon>Telluraves</taxon>
        <taxon>Australaves</taxon>
        <taxon>Psittaciformes</taxon>
        <taxon>Psittacidae</taxon>
        <taxon>Nestor</taxon>
    </lineage>
</organism>
<gene>
    <name evidence="1" type="ORF">N333_13309</name>
</gene>
<protein>
    <submittedName>
        <fullName evidence="1">Uncharacterized protein</fullName>
    </submittedName>
</protein>
<accession>A0A091RWQ9</accession>
<name>A0A091RWQ9_NESNO</name>
<dbReference type="AlphaFoldDB" id="A0A091RWQ9"/>
<dbReference type="Proteomes" id="UP000053840">
    <property type="component" value="Unassembled WGS sequence"/>
</dbReference>
<proteinExistence type="predicted"/>